<dbReference type="EMBL" id="AP027142">
    <property type="protein sequence ID" value="BDV33861.1"/>
    <property type="molecule type" value="Genomic_DNA"/>
</dbReference>
<evidence type="ECO:0008006" key="3">
    <source>
        <dbReference type="Google" id="ProtNLM"/>
    </source>
</evidence>
<evidence type="ECO:0000313" key="1">
    <source>
        <dbReference type="EMBL" id="BDV33861.1"/>
    </source>
</evidence>
<dbReference type="RefSeq" id="WP_281931407.1">
    <property type="nucleotide sequence ID" value="NZ_AP027142.1"/>
</dbReference>
<keyword evidence="2" id="KW-1185">Reference proteome</keyword>
<proteinExistence type="predicted"/>
<dbReference type="Proteomes" id="UP001317629">
    <property type="component" value="Chromosome"/>
</dbReference>
<evidence type="ECO:0000313" key="2">
    <source>
        <dbReference type="Proteomes" id="UP001317629"/>
    </source>
</evidence>
<dbReference type="SUPFAM" id="SSF56059">
    <property type="entry name" value="Glutathione synthetase ATP-binding domain-like"/>
    <property type="match status" value="1"/>
</dbReference>
<protein>
    <recommendedName>
        <fullName evidence="3">RimK family alpha-L-glutamate ligase</fullName>
    </recommendedName>
</protein>
<reference evidence="1 2" key="1">
    <citation type="journal article" date="2023" name="Int. J. Syst. Evol. Microbiol.">
        <title>Methylocystis iwaonis sp. nov., a type II methane-oxidizing bacterium from surface soil of a rice paddy field in Japan, and emended description of the genus Methylocystis (ex Whittenbury et al. 1970) Bowman et al. 1993.</title>
        <authorList>
            <person name="Kaise H."/>
            <person name="Sawadogo J.B."/>
            <person name="Alam M.S."/>
            <person name="Ueno C."/>
            <person name="Dianou D."/>
            <person name="Shinjo R."/>
            <person name="Asakawa S."/>
        </authorList>
    </citation>
    <scope>NUCLEOTIDE SEQUENCE [LARGE SCALE GENOMIC DNA]</scope>
    <source>
        <strain evidence="1 2">SS37A-Re</strain>
    </source>
</reference>
<name>A0ABM8E7F0_9HYPH</name>
<accession>A0ABM8E7F0</accession>
<organism evidence="1 2">
    <name type="scientific">Methylocystis iwaonis</name>
    <dbReference type="NCBI Taxonomy" id="2885079"/>
    <lineage>
        <taxon>Bacteria</taxon>
        <taxon>Pseudomonadati</taxon>
        <taxon>Pseudomonadota</taxon>
        <taxon>Alphaproteobacteria</taxon>
        <taxon>Hyphomicrobiales</taxon>
        <taxon>Methylocystaceae</taxon>
        <taxon>Methylocystis</taxon>
    </lineage>
</organism>
<sequence length="403" mass="44530">MTRFVGGLESEPECAAPILGLATIARMVANGRDLEPLKTELLQKTARSDAGALFDLSIIERLSGNFESANRFQAAALQRGRRFQPPLAPKAIDPLRVLALAAPGDFMSNTPIEFLVEGREVALETLYLSPDDDFPPALPEHDVTFVAVAEMDANQTILEKIDGAMRASAHKLVNQPSLIARLTRDGAWSLLHDAPGVSFPANARVDRERLVAMAKGEAPVHYPIIARPVGSHAGDGLRKIESAEAILAFLDEQSASQFYVAPFVDYRSGDGLFRKYRIVMIEGVPYAVHMAISKNWMVHYLNADMFDSEANRAEEARFMASFDAEFAQRHAVALAEAHRRTGLDYLLLDCSETRDGKLLIFEAGTAMVIHTLDSEVVFPYKRPQMEKIFDAFEKMLRGKAQGR</sequence>
<gene>
    <name evidence="1" type="ORF">SS37A_13900</name>
</gene>